<reference evidence="2 3" key="1">
    <citation type="journal article" date="2016" name="Nat. Commun.">
        <title>Ectomycorrhizal ecology is imprinted in the genome of the dominant symbiotic fungus Cenococcum geophilum.</title>
        <authorList>
            <consortium name="DOE Joint Genome Institute"/>
            <person name="Peter M."/>
            <person name="Kohler A."/>
            <person name="Ohm R.A."/>
            <person name="Kuo A."/>
            <person name="Krutzmann J."/>
            <person name="Morin E."/>
            <person name="Arend M."/>
            <person name="Barry K.W."/>
            <person name="Binder M."/>
            <person name="Choi C."/>
            <person name="Clum A."/>
            <person name="Copeland A."/>
            <person name="Grisel N."/>
            <person name="Haridas S."/>
            <person name="Kipfer T."/>
            <person name="LaButti K."/>
            <person name="Lindquist E."/>
            <person name="Lipzen A."/>
            <person name="Maire R."/>
            <person name="Meier B."/>
            <person name="Mihaltcheva S."/>
            <person name="Molinier V."/>
            <person name="Murat C."/>
            <person name="Poggeler S."/>
            <person name="Quandt C.A."/>
            <person name="Sperisen C."/>
            <person name="Tritt A."/>
            <person name="Tisserant E."/>
            <person name="Crous P.W."/>
            <person name="Henrissat B."/>
            <person name="Nehls U."/>
            <person name="Egli S."/>
            <person name="Spatafora J.W."/>
            <person name="Grigoriev I.V."/>
            <person name="Martin F.M."/>
        </authorList>
    </citation>
    <scope>NUCLEOTIDE SEQUENCE [LARGE SCALE GENOMIC DNA]</scope>
    <source>
        <strain evidence="2 3">CBS 459.81</strain>
    </source>
</reference>
<sequence>MICYPSSGLPIFLSLFGIAWLFWRRFHGKDATQSLPPPQNLKPADAASAEAPYYQISPLPDFNWQTTPPLQIRPFKPKYHLTMALQKITLSELLETDSTYLERITLRRQLIKDKADAVVAANAAVGPAVSEFYEWMVGTYLPSRYPTMFQTAPATPDAGQKAGRLANLVTHEDIPLAAPTDTTESLKVLGAHIDTDFLFLLPGARPGATSEPEYKLEGFVTCFPSGFSTLAKLGLGLADIHAPVPGYGARLARSMDRFFGALAVGRAVKRLNWAVTTHADLFATEGTHLYPARDAAAGEAEPWPAEEEDVDIDCAVLRCERQTLHRLPRTRALVFAFKTYQYPLARIKEEGSGEELAVAVEGLGKGNAPGMEVYKRGVVWGRDVVRFLRA</sequence>
<protein>
    <recommendedName>
        <fullName evidence="4">HRQ family protein 2</fullName>
    </recommendedName>
</protein>
<keyword evidence="1" id="KW-0812">Transmembrane</keyword>
<proteinExistence type="predicted"/>
<accession>A0A8E2E454</accession>
<name>A0A8E2E454_9PEZI</name>
<dbReference type="Pfam" id="PF11927">
    <property type="entry name" value="HODM_asu-like"/>
    <property type="match status" value="1"/>
</dbReference>
<evidence type="ECO:0008006" key="4">
    <source>
        <dbReference type="Google" id="ProtNLM"/>
    </source>
</evidence>
<feature type="transmembrane region" description="Helical" evidence="1">
    <location>
        <begin position="6"/>
        <end position="23"/>
    </location>
</feature>
<keyword evidence="1" id="KW-0472">Membrane</keyword>
<dbReference type="OrthoDB" id="5043642at2759"/>
<evidence type="ECO:0000313" key="3">
    <source>
        <dbReference type="Proteomes" id="UP000250266"/>
    </source>
</evidence>
<evidence type="ECO:0000256" key="1">
    <source>
        <dbReference type="SAM" id="Phobius"/>
    </source>
</evidence>
<keyword evidence="1" id="KW-1133">Transmembrane helix</keyword>
<keyword evidence="3" id="KW-1185">Reference proteome</keyword>
<evidence type="ECO:0000313" key="2">
    <source>
        <dbReference type="EMBL" id="OCK77062.1"/>
    </source>
</evidence>
<dbReference type="Proteomes" id="UP000250266">
    <property type="component" value="Unassembled WGS sequence"/>
</dbReference>
<gene>
    <name evidence="2" type="ORF">K432DRAFT_445620</name>
</gene>
<dbReference type="InterPro" id="IPR021848">
    <property type="entry name" value="HODM_asu-like"/>
</dbReference>
<dbReference type="EMBL" id="KV745158">
    <property type="protein sequence ID" value="OCK77062.1"/>
    <property type="molecule type" value="Genomic_DNA"/>
</dbReference>
<organism evidence="2 3">
    <name type="scientific">Lepidopterella palustris CBS 459.81</name>
    <dbReference type="NCBI Taxonomy" id="1314670"/>
    <lineage>
        <taxon>Eukaryota</taxon>
        <taxon>Fungi</taxon>
        <taxon>Dikarya</taxon>
        <taxon>Ascomycota</taxon>
        <taxon>Pezizomycotina</taxon>
        <taxon>Dothideomycetes</taxon>
        <taxon>Pleosporomycetidae</taxon>
        <taxon>Mytilinidiales</taxon>
        <taxon>Argynnaceae</taxon>
        <taxon>Lepidopterella</taxon>
    </lineage>
</organism>
<dbReference type="AlphaFoldDB" id="A0A8E2E454"/>